<gene>
    <name evidence="1" type="ORF">A33O_15945</name>
</gene>
<sequence>MSQVEVIVDMALRPDQAPRISLNKLCEFMTASIPRQRRIVRDQKFPPDYLRTYYREAQEAVASCIASELDNVSAVERQIDILNQQAPDTVGTQRRIASNVDALETFLDMLDQINLQGAVPELGANDAPKLRVRNVDISVRPEIILRMENRNGPVVGAMKVHFPKTNPLDERSAGYASAILQEWTRVYLPDDGSASGPLCCVLDIGSQCFYEGVRATRQRMRDIEDACATIAALWPTIQQSG</sequence>
<dbReference type="EMBL" id="AJXZ01000040">
    <property type="protein sequence ID" value="EIM73276.1"/>
    <property type="molecule type" value="Genomic_DNA"/>
</dbReference>
<dbReference type="AlphaFoldDB" id="I5BUM4"/>
<comment type="caution">
    <text evidence="1">The sequence shown here is derived from an EMBL/GenBank/DDBJ whole genome shotgun (WGS) entry which is preliminary data.</text>
</comment>
<dbReference type="RefSeq" id="WP_007009508.1">
    <property type="nucleotide sequence ID" value="NZ_AJXZ01000040.1"/>
</dbReference>
<protein>
    <submittedName>
        <fullName evidence="1">Uncharacterized protein</fullName>
    </submittedName>
</protein>
<evidence type="ECO:0000313" key="1">
    <source>
        <dbReference type="EMBL" id="EIM73276.1"/>
    </source>
</evidence>
<organism evidence="1 2">
    <name type="scientific">Nitratireductor aquibiodomus RA22</name>
    <dbReference type="NCBI Taxonomy" id="1189611"/>
    <lineage>
        <taxon>Bacteria</taxon>
        <taxon>Pseudomonadati</taxon>
        <taxon>Pseudomonadota</taxon>
        <taxon>Alphaproteobacteria</taxon>
        <taxon>Hyphomicrobiales</taxon>
        <taxon>Phyllobacteriaceae</taxon>
        <taxon>Nitratireductor</taxon>
    </lineage>
</organism>
<accession>I5BUM4</accession>
<dbReference type="Proteomes" id="UP000004622">
    <property type="component" value="Unassembled WGS sequence"/>
</dbReference>
<reference evidence="1 2" key="1">
    <citation type="journal article" date="2012" name="J. Bacteriol.">
        <title>Genome Sequence of Nitratireductor aquibiodomus Strain RA22.</title>
        <authorList>
            <person name="Singh A."/>
            <person name="Jangir P.K."/>
            <person name="Kumari C."/>
            <person name="Sharma R."/>
        </authorList>
    </citation>
    <scope>NUCLEOTIDE SEQUENCE [LARGE SCALE GENOMIC DNA]</scope>
    <source>
        <strain evidence="1 2">RA22</strain>
    </source>
</reference>
<evidence type="ECO:0000313" key="2">
    <source>
        <dbReference type="Proteomes" id="UP000004622"/>
    </source>
</evidence>
<name>I5BUM4_9HYPH</name>
<proteinExistence type="predicted"/>